<dbReference type="Pfam" id="PF22669">
    <property type="entry name" value="Exo_endo_phos2"/>
    <property type="match status" value="1"/>
</dbReference>
<organism evidence="3 4">
    <name type="scientific">Glossina palpalis gambiensis</name>
    <dbReference type="NCBI Taxonomy" id="67801"/>
    <lineage>
        <taxon>Eukaryota</taxon>
        <taxon>Metazoa</taxon>
        <taxon>Ecdysozoa</taxon>
        <taxon>Arthropoda</taxon>
        <taxon>Hexapoda</taxon>
        <taxon>Insecta</taxon>
        <taxon>Pterygota</taxon>
        <taxon>Neoptera</taxon>
        <taxon>Endopterygota</taxon>
        <taxon>Diptera</taxon>
        <taxon>Brachycera</taxon>
        <taxon>Muscomorpha</taxon>
        <taxon>Hippoboscoidea</taxon>
        <taxon>Glossinidae</taxon>
        <taxon>Glossina</taxon>
    </lineage>
</organism>
<dbReference type="Proteomes" id="UP000092460">
    <property type="component" value="Unassembled WGS sequence"/>
</dbReference>
<dbReference type="EMBL" id="JXJN01013809">
    <property type="status" value="NOT_ANNOTATED_CDS"/>
    <property type="molecule type" value="Genomic_DNA"/>
</dbReference>
<dbReference type="InterPro" id="IPR036691">
    <property type="entry name" value="Endo/exonu/phosph_ase_sf"/>
</dbReference>
<protein>
    <recommendedName>
        <fullName evidence="2">Inositol polyphosphate-related phosphatase domain-containing protein</fullName>
    </recommendedName>
</protein>
<dbReference type="GO" id="GO:0004439">
    <property type="term" value="F:phosphatidylinositol-4,5-bisphosphate 5-phosphatase activity"/>
    <property type="evidence" value="ECO:0007669"/>
    <property type="project" value="TreeGrafter"/>
</dbReference>
<dbReference type="VEuPathDB" id="VectorBase:GPPI029047"/>
<feature type="domain" description="Inositol polyphosphate-related phosphatase" evidence="2">
    <location>
        <begin position="85"/>
        <end position="159"/>
    </location>
</feature>
<dbReference type="EnsemblMetazoa" id="GPPI029047-RA">
    <property type="protein sequence ID" value="GPPI029047-PA"/>
    <property type="gene ID" value="GPPI029047"/>
</dbReference>
<evidence type="ECO:0000313" key="4">
    <source>
        <dbReference type="Proteomes" id="UP000092460"/>
    </source>
</evidence>
<dbReference type="Gene3D" id="3.60.10.10">
    <property type="entry name" value="Endonuclease/exonuclease/phosphatase"/>
    <property type="match status" value="1"/>
</dbReference>
<dbReference type="AlphaFoldDB" id="A0A1B0BG89"/>
<dbReference type="STRING" id="67801.A0A1B0BG89"/>
<dbReference type="GO" id="GO:0046856">
    <property type="term" value="P:phosphatidylinositol dephosphorylation"/>
    <property type="evidence" value="ECO:0007669"/>
    <property type="project" value="InterPro"/>
</dbReference>
<evidence type="ECO:0000313" key="3">
    <source>
        <dbReference type="EnsemblMetazoa" id="GPPI029047-PA"/>
    </source>
</evidence>
<dbReference type="InterPro" id="IPR046985">
    <property type="entry name" value="IP5"/>
</dbReference>
<dbReference type="EMBL" id="JXJN01013808">
    <property type="status" value="NOT_ANNOTATED_CDS"/>
    <property type="molecule type" value="Genomic_DNA"/>
</dbReference>
<keyword evidence="1" id="KW-1133">Transmembrane helix</keyword>
<feature type="transmembrane region" description="Helical" evidence="1">
    <location>
        <begin position="20"/>
        <end position="41"/>
    </location>
</feature>
<accession>A0A1B0BG89</accession>
<keyword evidence="4" id="KW-1185">Reference proteome</keyword>
<dbReference type="PANTHER" id="PTHR11200:SF275">
    <property type="entry name" value="LD06095P"/>
    <property type="match status" value="1"/>
</dbReference>
<reference evidence="3" key="2">
    <citation type="submission" date="2020-05" db="UniProtKB">
        <authorList>
            <consortium name="EnsemblMetazoa"/>
        </authorList>
    </citation>
    <scope>IDENTIFICATION</scope>
    <source>
        <strain evidence="3">IAEA</strain>
    </source>
</reference>
<keyword evidence="1" id="KW-0472">Membrane</keyword>
<dbReference type="InterPro" id="IPR000300">
    <property type="entry name" value="IPPc"/>
</dbReference>
<dbReference type="GO" id="GO:0005737">
    <property type="term" value="C:cytoplasm"/>
    <property type="evidence" value="ECO:0007669"/>
    <property type="project" value="TreeGrafter"/>
</dbReference>
<name>A0A1B0BG89_9MUSC</name>
<dbReference type="GO" id="GO:0001726">
    <property type="term" value="C:ruffle"/>
    <property type="evidence" value="ECO:0007669"/>
    <property type="project" value="TreeGrafter"/>
</dbReference>
<dbReference type="GO" id="GO:0005886">
    <property type="term" value="C:plasma membrane"/>
    <property type="evidence" value="ECO:0007669"/>
    <property type="project" value="TreeGrafter"/>
</dbReference>
<evidence type="ECO:0000256" key="1">
    <source>
        <dbReference type="SAM" id="Phobius"/>
    </source>
</evidence>
<sequence>MLLMKSHELCAWTTSVPGTSFVFIAASIEYICISLKIWMLWTFRSGALYSGMQPLKAQNRELGGFASAIFSIVSYVIRAWENTKNGYKEAVRAASLSLYDAGVVFVVPHLAAHDAKRVEDYDQIIDNHHYKPRIYRNIFDRNFVFWFGDLNFRLDSTDTLTNQTNKQ</sequence>
<proteinExistence type="predicted"/>
<feature type="transmembrane region" description="Helical" evidence="1">
    <location>
        <begin position="62"/>
        <end position="80"/>
    </location>
</feature>
<reference evidence="4" key="1">
    <citation type="submission" date="2015-01" db="EMBL/GenBank/DDBJ databases">
        <authorList>
            <person name="Aksoy S."/>
            <person name="Warren W."/>
            <person name="Wilson R.K."/>
        </authorList>
    </citation>
    <scope>NUCLEOTIDE SEQUENCE [LARGE SCALE GENOMIC DNA]</scope>
    <source>
        <strain evidence="4">IAEA</strain>
    </source>
</reference>
<keyword evidence="1" id="KW-0812">Transmembrane</keyword>
<dbReference type="SUPFAM" id="SSF56219">
    <property type="entry name" value="DNase I-like"/>
    <property type="match status" value="1"/>
</dbReference>
<evidence type="ECO:0000259" key="2">
    <source>
        <dbReference type="Pfam" id="PF22669"/>
    </source>
</evidence>
<dbReference type="PANTHER" id="PTHR11200">
    <property type="entry name" value="INOSITOL 5-PHOSPHATASE"/>
    <property type="match status" value="1"/>
</dbReference>